<comment type="catalytic activity">
    <reaction evidence="1">
        <text>a quinone + NADH + 5 H(+)(in) = a quinol + NAD(+) + 4 H(+)(out)</text>
        <dbReference type="Rhea" id="RHEA:57888"/>
        <dbReference type="ChEBI" id="CHEBI:15378"/>
        <dbReference type="ChEBI" id="CHEBI:24646"/>
        <dbReference type="ChEBI" id="CHEBI:57540"/>
        <dbReference type="ChEBI" id="CHEBI:57945"/>
        <dbReference type="ChEBI" id="CHEBI:132124"/>
    </reaction>
</comment>
<evidence type="ECO:0000313" key="4">
    <source>
        <dbReference type="EMBL" id="MBO9200638.1"/>
    </source>
</evidence>
<dbReference type="GO" id="GO:0016491">
    <property type="term" value="F:oxidoreductase activity"/>
    <property type="evidence" value="ECO:0007669"/>
    <property type="project" value="UniProtKB-KW"/>
</dbReference>
<keyword evidence="1" id="KW-0813">Transport</keyword>
<keyword evidence="5" id="KW-1185">Reference proteome</keyword>
<name>A0ABS3YS71_9BACT</name>
<comment type="function">
    <text evidence="1">NDH-1 shuttles electrons from NADH, via FMN and iron-sulfur (Fe-S) centers, to quinones in the respiratory chain. The immediate electron acceptor for the enzyme in this species is believed to be a menaquinone. Couples the redox reaction to proton translocation (for every two electrons transferred, four hydrogen ions are translocated across the cytoplasmic membrane), and thus conserves the redox energy in a proton gradient.</text>
</comment>
<dbReference type="SUPFAM" id="SSF56762">
    <property type="entry name" value="HydB/Nqo4-like"/>
    <property type="match status" value="1"/>
</dbReference>
<dbReference type="Gene3D" id="1.10.645.10">
    <property type="entry name" value="Cytochrome-c3 Hydrogenase, chain B"/>
    <property type="match status" value="1"/>
</dbReference>
<comment type="subunit">
    <text evidence="1">NDH-1 is composed of 14 different subunits. Subunits NuoB, C, D, E, F, and G constitute the peripheral sector of the complex.</text>
</comment>
<organism evidence="4 5">
    <name type="scientific">Niastella soli</name>
    <dbReference type="NCBI Taxonomy" id="2821487"/>
    <lineage>
        <taxon>Bacteria</taxon>
        <taxon>Pseudomonadati</taxon>
        <taxon>Bacteroidota</taxon>
        <taxon>Chitinophagia</taxon>
        <taxon>Chitinophagales</taxon>
        <taxon>Chitinophagaceae</taxon>
        <taxon>Niastella</taxon>
    </lineage>
</organism>
<dbReference type="HAMAP" id="MF_01358">
    <property type="entry name" value="NDH1_NuoD"/>
    <property type="match status" value="1"/>
</dbReference>
<dbReference type="NCBIfam" id="NF004739">
    <property type="entry name" value="PRK06075.1"/>
    <property type="match status" value="1"/>
</dbReference>
<keyword evidence="1" id="KW-0874">Quinone</keyword>
<keyword evidence="1" id="KW-1003">Cell membrane</keyword>
<evidence type="ECO:0000259" key="3">
    <source>
        <dbReference type="Pfam" id="PF00346"/>
    </source>
</evidence>
<evidence type="ECO:0000313" key="5">
    <source>
        <dbReference type="Proteomes" id="UP000677244"/>
    </source>
</evidence>
<dbReference type="EMBL" id="JAGHKO010000001">
    <property type="protein sequence ID" value="MBO9200638.1"/>
    <property type="molecule type" value="Genomic_DNA"/>
</dbReference>
<accession>A0ABS3YS71</accession>
<protein>
    <recommendedName>
        <fullName evidence="1">NADH-quinone oxidoreductase subunit D</fullName>
        <ecNumber evidence="1">7.1.1.-</ecNumber>
    </recommendedName>
    <alternativeName>
        <fullName evidence="1">NADH dehydrogenase I subunit D</fullName>
    </alternativeName>
    <alternativeName>
        <fullName evidence="1">NDH-1 subunit D</fullName>
    </alternativeName>
</protein>
<keyword evidence="1" id="KW-1278">Translocase</keyword>
<dbReference type="Proteomes" id="UP000677244">
    <property type="component" value="Unassembled WGS sequence"/>
</dbReference>
<dbReference type="PANTHER" id="PTHR11993">
    <property type="entry name" value="NADH-UBIQUINONE OXIDOREDUCTASE 49 KDA SUBUNIT"/>
    <property type="match status" value="1"/>
</dbReference>
<dbReference type="RefSeq" id="WP_209138678.1">
    <property type="nucleotide sequence ID" value="NZ_JAGHKO010000001.1"/>
</dbReference>
<feature type="domain" description="NADH-quinone oxidoreductase subunit D" evidence="3">
    <location>
        <begin position="141"/>
        <end position="386"/>
    </location>
</feature>
<proteinExistence type="inferred from homology"/>
<dbReference type="InterPro" id="IPR022885">
    <property type="entry name" value="NDH1_su_D/H"/>
</dbReference>
<dbReference type="InterPro" id="IPR029014">
    <property type="entry name" value="NiFe-Hase_large"/>
</dbReference>
<comment type="caution">
    <text evidence="4">The sequence shown here is derived from an EMBL/GenBank/DDBJ whole genome shotgun (WGS) entry which is preliminary data.</text>
</comment>
<evidence type="ECO:0000256" key="1">
    <source>
        <dbReference type="HAMAP-Rule" id="MF_01358"/>
    </source>
</evidence>
<keyword evidence="4" id="KW-0560">Oxidoreductase</keyword>
<dbReference type="InterPro" id="IPR001135">
    <property type="entry name" value="NADH_Q_OxRdtase_suD"/>
</dbReference>
<comment type="subcellular location">
    <subcellularLocation>
        <location evidence="1">Cell membrane</location>
        <topology evidence="1">Peripheral membrane protein</topology>
        <orientation evidence="1">Cytoplasmic side</orientation>
    </subcellularLocation>
</comment>
<keyword evidence="1" id="KW-0520">NAD</keyword>
<evidence type="ECO:0000256" key="2">
    <source>
        <dbReference type="SAM" id="MobiDB-lite"/>
    </source>
</evidence>
<sequence length="386" mass="43249">MYRETQIIESAKTTSPNGGPDAVDDGALVINVGPQHPATHGVLHLVITLQGETIQKIEPHLGYIHRSIEKMCESLSYRQFIYVTSRMDYLSAHINNHGCALCVEKGLQLEVPPRAQVIRVLMDELTRIASHELWWGAMAMDLGAFTPFFYAFRERETINDIMEETCGARLTMNYMVPGGVMYDIHPNFQKRVKDFIQLFTNKIDEYDDLVTGNIIFQNRTQGVGVLTAADAISYGCTGPVARGSGVACDIRKLYPYEVYNKVAFDEIIETAGDSYARYLVRIKELKQSVRIVEQLIDNIPEGDFQAKTKAVLKLPKGEFYSRVETARGEFGVYIVSEGGTTPYRIKFRSPGFSNLSALDHISRGCKIGDLMAIMGTLDLVIPDIDR</sequence>
<dbReference type="PANTHER" id="PTHR11993:SF10">
    <property type="entry name" value="NADH DEHYDROGENASE [UBIQUINONE] IRON-SULFUR PROTEIN 2, MITOCHONDRIAL"/>
    <property type="match status" value="1"/>
</dbReference>
<dbReference type="EC" id="7.1.1.-" evidence="1"/>
<feature type="region of interest" description="Disordered" evidence="2">
    <location>
        <begin position="1"/>
        <end position="20"/>
    </location>
</feature>
<gene>
    <name evidence="1" type="primary">nuoD</name>
    <name evidence="4" type="ORF">J7I42_10220</name>
</gene>
<dbReference type="Pfam" id="PF00346">
    <property type="entry name" value="Complex1_49kDa"/>
    <property type="match status" value="1"/>
</dbReference>
<reference evidence="4 5" key="1">
    <citation type="submission" date="2021-03" db="EMBL/GenBank/DDBJ databases">
        <title>Assistant Professor.</title>
        <authorList>
            <person name="Huq M.A."/>
        </authorList>
    </citation>
    <scope>NUCLEOTIDE SEQUENCE [LARGE SCALE GENOMIC DNA]</scope>
    <source>
        <strain evidence="4 5">MAH-29</strain>
    </source>
</reference>
<comment type="similarity">
    <text evidence="1">Belongs to the complex I 49 kDa subunit family.</text>
</comment>
<feature type="compositionally biased region" description="Polar residues" evidence="2">
    <location>
        <begin position="7"/>
        <end position="17"/>
    </location>
</feature>
<keyword evidence="1" id="KW-0472">Membrane</keyword>